<keyword evidence="12 15" id="KW-1133">Transmembrane helix</keyword>
<feature type="transmembrane region" description="Helical" evidence="15">
    <location>
        <begin position="820"/>
        <end position="845"/>
    </location>
</feature>
<evidence type="ECO:0000256" key="12">
    <source>
        <dbReference type="ARBA" id="ARBA00022989"/>
    </source>
</evidence>
<dbReference type="SFLD" id="SFLDS00003">
    <property type="entry name" value="Haloacid_Dehalogenase"/>
    <property type="match status" value="1"/>
</dbReference>
<dbReference type="InterPro" id="IPR023214">
    <property type="entry name" value="HAD_sf"/>
</dbReference>
<evidence type="ECO:0000256" key="14">
    <source>
        <dbReference type="ARBA" id="ARBA00023136"/>
    </source>
</evidence>
<protein>
    <recommendedName>
        <fullName evidence="2">P-type Ca(2+) transporter</fullName>
        <ecNumber evidence="2">7.2.2.10</ecNumber>
    </recommendedName>
</protein>
<dbReference type="SUPFAM" id="SSF81660">
    <property type="entry name" value="Metal cation-transporting ATPase, ATP-binding domain N"/>
    <property type="match status" value="1"/>
</dbReference>
<dbReference type="PRINTS" id="PR00119">
    <property type="entry name" value="CATATPASE"/>
</dbReference>
<dbReference type="InterPro" id="IPR006408">
    <property type="entry name" value="P-type_ATPase_IIB"/>
</dbReference>
<dbReference type="InterPro" id="IPR006068">
    <property type="entry name" value="ATPase_P-typ_cation-transptr_C"/>
</dbReference>
<dbReference type="Pfam" id="PF00690">
    <property type="entry name" value="Cation_ATPase_N"/>
    <property type="match status" value="1"/>
</dbReference>
<dbReference type="KEGG" id="had:CDV25_09840"/>
<dbReference type="FunFam" id="3.40.50.1000:FF:000001">
    <property type="entry name" value="Phospholipid-transporting ATPase IC"/>
    <property type="match status" value="1"/>
</dbReference>
<dbReference type="InterPro" id="IPR004014">
    <property type="entry name" value="ATPase_P-typ_cation-transptr_N"/>
</dbReference>
<evidence type="ECO:0000256" key="15">
    <source>
        <dbReference type="SAM" id="Phobius"/>
    </source>
</evidence>
<evidence type="ECO:0000256" key="13">
    <source>
        <dbReference type="ARBA" id="ARBA00023065"/>
    </source>
</evidence>
<evidence type="ECO:0000256" key="3">
    <source>
        <dbReference type="ARBA" id="ARBA00022448"/>
    </source>
</evidence>
<keyword evidence="7" id="KW-0547">Nucleotide-binding</keyword>
<sequence length="886" mass="98547">MQLQDPFSILLSKYHTNISFGLTHQQVLENKEKFGKNSLDKPQKIPLFVQLIQVFKEPIMALLLFAAFLALVVNTYESFYHQEVNFLETIGIFTAIFLSAFVTLAMENKSQKAFESLNKLLENNKVRVIRDGVMQLIGQENIVVGDILFLESGDKIPSDCKILQCQDLFCDESSLTGESFPVAKTVCLRENANESMLYRGCFITQGNAKALCIRVGNQTEFGKIALALKDVSNLSTPLQEKLKSLSGKITIFGILAAFLAFFIQIGIFFSQGELGLQIVADIFVSSVVLIVACVPEGLPAIVAISLSLNIIKMSKQNALVKKLVACESIGCVNIICSDKTGTLTQNQMCVQQSFIRDRIFKDDKTIDEISNSPFKDSMIFLLNNAILNSTAEVTLEEGKYKFIGNPTECALLVYSYKLGVDYKQIREEGKIIQVYPFSSETKNMTTLVEIGDKTLAFSKGSPEKILAQCDLMQCQDLQKIQKQILYYQQQAYRVIAFAYKVLPFAESSIYTRESLESKMEFSGFVAITDPLRLEVFDAICECKKAGIEVKILTGDNLETAKAIGKKLGLLQKDSLALEAKDIELMTKTQLLQNLPKIKIIARSTPSIKMQIVNTLKSMGNVVALTGDGINDAPALKNADIGIAMGISGTEVSKEASDIILLNDSFATIVKAIEWGRGIYQNFQRFIQFQLIVNLSSVLIVLGVVIMGFSTPFTALQLLWVNLIMDGPPAIILALEPISKNLMAQKPIKRNANILTKDMLVLIITSGIFISFVCLMQYFTNFLGVNEEEKSSTLFTLFVVFQLFNAFNARELSYQSIFINFANNSLMLCVFLLTFILQIFIVEFGGKAFGVNPLSLEVWIKILLVGFSVIVLGEVLRFIQRQAKSLD</sequence>
<keyword evidence="3" id="KW-0813">Transport</keyword>
<dbReference type="PANTHER" id="PTHR24093">
    <property type="entry name" value="CATION TRANSPORTING ATPASE"/>
    <property type="match status" value="1"/>
</dbReference>
<accession>A0A2U8FG32</accession>
<evidence type="ECO:0000259" key="16">
    <source>
        <dbReference type="SMART" id="SM00831"/>
    </source>
</evidence>
<gene>
    <name evidence="17" type="ORF">CDV25_09840</name>
</gene>
<evidence type="ECO:0000256" key="5">
    <source>
        <dbReference type="ARBA" id="ARBA00022692"/>
    </source>
</evidence>
<keyword evidence="6" id="KW-0479">Metal-binding</keyword>
<dbReference type="GO" id="GO:0016887">
    <property type="term" value="F:ATP hydrolysis activity"/>
    <property type="evidence" value="ECO:0007669"/>
    <property type="project" value="InterPro"/>
</dbReference>
<dbReference type="Gene3D" id="3.40.1110.10">
    <property type="entry name" value="Calcium-transporting ATPase, cytoplasmic domain N"/>
    <property type="match status" value="1"/>
</dbReference>
<keyword evidence="11" id="KW-1278">Translocase</keyword>
<feature type="transmembrane region" description="Helical" evidence="15">
    <location>
        <begin position="790"/>
        <end position="808"/>
    </location>
</feature>
<dbReference type="Pfam" id="PF00122">
    <property type="entry name" value="E1-E2_ATPase"/>
    <property type="match status" value="1"/>
</dbReference>
<dbReference type="SFLD" id="SFLDF00027">
    <property type="entry name" value="p-type_atpase"/>
    <property type="match status" value="1"/>
</dbReference>
<keyword evidence="13" id="KW-0406">Ion transport</keyword>
<feature type="transmembrane region" description="Helical" evidence="15">
    <location>
        <begin position="249"/>
        <end position="270"/>
    </location>
</feature>
<keyword evidence="10" id="KW-0460">Magnesium</keyword>
<dbReference type="GO" id="GO:0005524">
    <property type="term" value="F:ATP binding"/>
    <property type="evidence" value="ECO:0007669"/>
    <property type="project" value="UniProtKB-KW"/>
</dbReference>
<evidence type="ECO:0000256" key="7">
    <source>
        <dbReference type="ARBA" id="ARBA00022741"/>
    </source>
</evidence>
<evidence type="ECO:0000256" key="11">
    <source>
        <dbReference type="ARBA" id="ARBA00022967"/>
    </source>
</evidence>
<feature type="transmembrane region" description="Helical" evidence="15">
    <location>
        <begin position="59"/>
        <end position="80"/>
    </location>
</feature>
<feature type="transmembrane region" description="Helical" evidence="15">
    <location>
        <begin position="857"/>
        <end position="878"/>
    </location>
</feature>
<dbReference type="SFLD" id="SFLDG00002">
    <property type="entry name" value="C1.7:_P-type_atpase_like"/>
    <property type="match status" value="1"/>
</dbReference>
<dbReference type="EMBL" id="CP021886">
    <property type="protein sequence ID" value="AWI35028.1"/>
    <property type="molecule type" value="Genomic_DNA"/>
</dbReference>
<comment type="subcellular location">
    <subcellularLocation>
        <location evidence="1">Endomembrane system</location>
        <topology evidence="1">Multi-pass membrane protein</topology>
    </subcellularLocation>
</comment>
<dbReference type="PROSITE" id="PS00154">
    <property type="entry name" value="ATPASE_E1_E2"/>
    <property type="match status" value="1"/>
</dbReference>
<dbReference type="PRINTS" id="PR00120">
    <property type="entry name" value="HATPASE"/>
</dbReference>
<dbReference type="RefSeq" id="WP_108911783.1">
    <property type="nucleotide sequence ID" value="NZ_CP021886.1"/>
</dbReference>
<dbReference type="EC" id="7.2.2.10" evidence="2"/>
<keyword evidence="5 15" id="KW-0812">Transmembrane</keyword>
<dbReference type="Proteomes" id="UP000244890">
    <property type="component" value="Chromosome"/>
</dbReference>
<feature type="transmembrane region" description="Helical" evidence="15">
    <location>
        <begin position="718"/>
        <end position="737"/>
    </location>
</feature>
<evidence type="ECO:0000256" key="6">
    <source>
        <dbReference type="ARBA" id="ARBA00022723"/>
    </source>
</evidence>
<keyword evidence="8" id="KW-0106">Calcium</keyword>
<dbReference type="OrthoDB" id="2490525at2"/>
<dbReference type="InterPro" id="IPR008250">
    <property type="entry name" value="ATPase_P-typ_transduc_dom_A_sf"/>
</dbReference>
<evidence type="ECO:0000256" key="10">
    <source>
        <dbReference type="ARBA" id="ARBA00022842"/>
    </source>
</evidence>
<evidence type="ECO:0000256" key="9">
    <source>
        <dbReference type="ARBA" id="ARBA00022840"/>
    </source>
</evidence>
<proteinExistence type="predicted"/>
<evidence type="ECO:0000313" key="17">
    <source>
        <dbReference type="EMBL" id="AWI35028.1"/>
    </source>
</evidence>
<reference evidence="17 18" key="1">
    <citation type="submission" date="2017-06" db="EMBL/GenBank/DDBJ databases">
        <title>Complete genome of Helicobacter apodemus.</title>
        <authorList>
            <person name="Cho S."/>
        </authorList>
    </citation>
    <scope>NUCLEOTIDE SEQUENCE [LARGE SCALE GENOMIC DNA]</scope>
    <source>
        <strain evidence="18">SNUVETPUB-15-01</strain>
    </source>
</reference>
<keyword evidence="9" id="KW-0067">ATP-binding</keyword>
<dbReference type="InterPro" id="IPR044492">
    <property type="entry name" value="P_typ_ATPase_HD_dom"/>
</dbReference>
<feature type="transmembrane region" description="Helical" evidence="15">
    <location>
        <begin position="282"/>
        <end position="311"/>
    </location>
</feature>
<dbReference type="GO" id="GO:0046872">
    <property type="term" value="F:metal ion binding"/>
    <property type="evidence" value="ECO:0007669"/>
    <property type="project" value="UniProtKB-KW"/>
</dbReference>
<evidence type="ECO:0000256" key="1">
    <source>
        <dbReference type="ARBA" id="ARBA00004127"/>
    </source>
</evidence>
<dbReference type="GO" id="GO:0005388">
    <property type="term" value="F:P-type calcium transporter activity"/>
    <property type="evidence" value="ECO:0007669"/>
    <property type="project" value="UniProtKB-EC"/>
</dbReference>
<feature type="transmembrane region" description="Helical" evidence="15">
    <location>
        <begin position="758"/>
        <end position="778"/>
    </location>
</feature>
<evidence type="ECO:0000256" key="8">
    <source>
        <dbReference type="ARBA" id="ARBA00022837"/>
    </source>
</evidence>
<dbReference type="InterPro" id="IPR018303">
    <property type="entry name" value="ATPase_P-typ_P_site"/>
</dbReference>
<organism evidence="17 18">
    <name type="scientific">Helicobacter apodemus</name>
    <dbReference type="NCBI Taxonomy" id="135569"/>
    <lineage>
        <taxon>Bacteria</taxon>
        <taxon>Pseudomonadati</taxon>
        <taxon>Campylobacterota</taxon>
        <taxon>Epsilonproteobacteria</taxon>
        <taxon>Campylobacterales</taxon>
        <taxon>Helicobacteraceae</taxon>
        <taxon>Helicobacter</taxon>
    </lineage>
</organism>
<keyword evidence="4" id="KW-0109">Calcium transport</keyword>
<dbReference type="NCBIfam" id="TIGR01494">
    <property type="entry name" value="ATPase_P-type"/>
    <property type="match status" value="3"/>
</dbReference>
<dbReference type="SUPFAM" id="SSF56784">
    <property type="entry name" value="HAD-like"/>
    <property type="match status" value="1"/>
</dbReference>
<evidence type="ECO:0000256" key="2">
    <source>
        <dbReference type="ARBA" id="ARBA00012790"/>
    </source>
</evidence>
<dbReference type="SUPFAM" id="SSF81653">
    <property type="entry name" value="Calcium ATPase, transduction domain A"/>
    <property type="match status" value="1"/>
</dbReference>
<feature type="transmembrane region" description="Helical" evidence="15">
    <location>
        <begin position="690"/>
        <end position="712"/>
    </location>
</feature>
<dbReference type="Gene3D" id="2.70.150.10">
    <property type="entry name" value="Calcium-transporting ATPase, cytoplasmic transduction domain A"/>
    <property type="match status" value="1"/>
</dbReference>
<dbReference type="Gene3D" id="1.20.1110.10">
    <property type="entry name" value="Calcium-transporting ATPase, transmembrane domain"/>
    <property type="match status" value="1"/>
</dbReference>
<name>A0A2U8FG32_9HELI</name>
<dbReference type="PANTHER" id="PTHR24093:SF369">
    <property type="entry name" value="CALCIUM-TRANSPORTING ATPASE"/>
    <property type="match status" value="1"/>
</dbReference>
<dbReference type="InterPro" id="IPR036412">
    <property type="entry name" value="HAD-like_sf"/>
</dbReference>
<dbReference type="AlphaFoldDB" id="A0A2U8FG32"/>
<dbReference type="Gene3D" id="3.40.50.1000">
    <property type="entry name" value="HAD superfamily/HAD-like"/>
    <property type="match status" value="1"/>
</dbReference>
<evidence type="ECO:0000313" key="18">
    <source>
        <dbReference type="Proteomes" id="UP000244890"/>
    </source>
</evidence>
<keyword evidence="14 15" id="KW-0472">Membrane</keyword>
<dbReference type="NCBIfam" id="TIGR01517">
    <property type="entry name" value="ATPase-IIB_Ca"/>
    <property type="match status" value="1"/>
</dbReference>
<dbReference type="Pfam" id="PF00689">
    <property type="entry name" value="Cation_ATPase_C"/>
    <property type="match status" value="1"/>
</dbReference>
<feature type="domain" description="Cation-transporting P-type ATPase N-terminal" evidence="16">
    <location>
        <begin position="5"/>
        <end position="75"/>
    </location>
</feature>
<dbReference type="Pfam" id="PF13246">
    <property type="entry name" value="Cation_ATPase"/>
    <property type="match status" value="1"/>
</dbReference>
<evidence type="ECO:0000256" key="4">
    <source>
        <dbReference type="ARBA" id="ARBA00022568"/>
    </source>
</evidence>
<dbReference type="SMART" id="SM00831">
    <property type="entry name" value="Cation_ATPase_N"/>
    <property type="match status" value="1"/>
</dbReference>
<dbReference type="InterPro" id="IPR023298">
    <property type="entry name" value="ATPase_P-typ_TM_dom_sf"/>
</dbReference>
<dbReference type="InterPro" id="IPR059000">
    <property type="entry name" value="ATPase_P-type_domA"/>
</dbReference>
<dbReference type="SUPFAM" id="SSF81665">
    <property type="entry name" value="Calcium ATPase, transmembrane domain M"/>
    <property type="match status" value="1"/>
</dbReference>
<dbReference type="GO" id="GO:0005886">
    <property type="term" value="C:plasma membrane"/>
    <property type="evidence" value="ECO:0007669"/>
    <property type="project" value="TreeGrafter"/>
</dbReference>
<feature type="transmembrane region" description="Helical" evidence="15">
    <location>
        <begin position="86"/>
        <end position="106"/>
    </location>
</feature>
<dbReference type="InterPro" id="IPR001757">
    <property type="entry name" value="P_typ_ATPase"/>
</dbReference>
<dbReference type="GO" id="GO:0012505">
    <property type="term" value="C:endomembrane system"/>
    <property type="evidence" value="ECO:0007669"/>
    <property type="project" value="UniProtKB-SubCell"/>
</dbReference>
<dbReference type="InterPro" id="IPR023299">
    <property type="entry name" value="ATPase_P-typ_cyto_dom_N"/>
</dbReference>